<keyword evidence="4 7" id="KW-0808">Transferase</keyword>
<keyword evidence="3 7" id="KW-0328">Glycosyltransferase</keyword>
<dbReference type="Gene3D" id="3.90.550.10">
    <property type="entry name" value="Spore Coat Polysaccharide Biosynthesis Protein SpsA, Chain A"/>
    <property type="match status" value="1"/>
</dbReference>
<evidence type="ECO:0000259" key="6">
    <source>
        <dbReference type="Pfam" id="PF00535"/>
    </source>
</evidence>
<evidence type="ECO:0000256" key="5">
    <source>
        <dbReference type="SAM" id="MobiDB-lite"/>
    </source>
</evidence>
<protein>
    <submittedName>
        <fullName evidence="7">Glycosyltransferase family 2 protein</fullName>
        <ecNumber evidence="7">2.4.-.-</ecNumber>
    </submittedName>
</protein>
<evidence type="ECO:0000313" key="8">
    <source>
        <dbReference type="Proteomes" id="UP001599542"/>
    </source>
</evidence>
<dbReference type="GO" id="GO:0016757">
    <property type="term" value="F:glycosyltransferase activity"/>
    <property type="evidence" value="ECO:0007669"/>
    <property type="project" value="UniProtKB-KW"/>
</dbReference>
<evidence type="ECO:0000256" key="3">
    <source>
        <dbReference type="ARBA" id="ARBA00022676"/>
    </source>
</evidence>
<feature type="region of interest" description="Disordered" evidence="5">
    <location>
        <begin position="1"/>
        <end position="20"/>
    </location>
</feature>
<comment type="similarity">
    <text evidence="2">Belongs to the glycosyltransferase 2 family.</text>
</comment>
<evidence type="ECO:0000313" key="7">
    <source>
        <dbReference type="EMBL" id="MFE1354331.1"/>
    </source>
</evidence>
<accession>A0ABW6GNL9</accession>
<comment type="pathway">
    <text evidence="1">Cell wall biogenesis; cell wall polysaccharide biosynthesis.</text>
</comment>
<dbReference type="InterPro" id="IPR029044">
    <property type="entry name" value="Nucleotide-diphossugar_trans"/>
</dbReference>
<dbReference type="Proteomes" id="UP001599542">
    <property type="component" value="Unassembled WGS sequence"/>
</dbReference>
<organism evidence="7 8">
    <name type="scientific">Kitasatospora phosalacinea</name>
    <dbReference type="NCBI Taxonomy" id="2065"/>
    <lineage>
        <taxon>Bacteria</taxon>
        <taxon>Bacillati</taxon>
        <taxon>Actinomycetota</taxon>
        <taxon>Actinomycetes</taxon>
        <taxon>Kitasatosporales</taxon>
        <taxon>Streptomycetaceae</taxon>
        <taxon>Kitasatospora</taxon>
    </lineage>
</organism>
<comment type="caution">
    <text evidence="7">The sequence shown here is derived from an EMBL/GenBank/DDBJ whole genome shotgun (WGS) entry which is preliminary data.</text>
</comment>
<sequence>MNPGPAPDPGPAPAPAFDPAPGPAPTLTVAICAYTLERWTLLRAAVDSVHRQQPPPGELLLVIDHNDELLSRASELEGVTVLANQQRPGLSGARNTALAAARGTVTAFLDDDAAARPGWSATLLAAYRDAGVLGAGGLVAPHWQHGRPRWFPPAFDWVVGCSHSGMPRRPARVRNLIGANMSFRTEAARAAGGFRTDLGRVGRRPLGCEETELCLRLAARHPGTRMHYDPAAAVRHHVPRQRATARYFAARCLAEGRSKAMVARRTGPGPALASERAYLRRTVPAALRRALLHGRLGTAAALTAGVLLTTGGYLAERAAQLTHHPVRGTP</sequence>
<dbReference type="InterPro" id="IPR001173">
    <property type="entry name" value="Glyco_trans_2-like"/>
</dbReference>
<gene>
    <name evidence="7" type="ORF">ACFW6T_20310</name>
</gene>
<feature type="domain" description="Glycosyltransferase 2-like" evidence="6">
    <location>
        <begin position="29"/>
        <end position="188"/>
    </location>
</feature>
<evidence type="ECO:0000256" key="2">
    <source>
        <dbReference type="ARBA" id="ARBA00006739"/>
    </source>
</evidence>
<evidence type="ECO:0000256" key="4">
    <source>
        <dbReference type="ARBA" id="ARBA00022679"/>
    </source>
</evidence>
<dbReference type="EC" id="2.4.-.-" evidence="7"/>
<keyword evidence="8" id="KW-1185">Reference proteome</keyword>
<dbReference type="EMBL" id="JBHYPX010000041">
    <property type="protein sequence ID" value="MFE1354331.1"/>
    <property type="molecule type" value="Genomic_DNA"/>
</dbReference>
<evidence type="ECO:0000256" key="1">
    <source>
        <dbReference type="ARBA" id="ARBA00004776"/>
    </source>
</evidence>
<reference evidence="7 8" key="1">
    <citation type="submission" date="2024-09" db="EMBL/GenBank/DDBJ databases">
        <title>The Natural Products Discovery Center: Release of the First 8490 Sequenced Strains for Exploring Actinobacteria Biosynthetic Diversity.</title>
        <authorList>
            <person name="Kalkreuter E."/>
            <person name="Kautsar S.A."/>
            <person name="Yang D."/>
            <person name="Bader C.D."/>
            <person name="Teijaro C.N."/>
            <person name="Fluegel L."/>
            <person name="Davis C.M."/>
            <person name="Simpson J.R."/>
            <person name="Lauterbach L."/>
            <person name="Steele A.D."/>
            <person name="Gui C."/>
            <person name="Meng S."/>
            <person name="Li G."/>
            <person name="Viehrig K."/>
            <person name="Ye F."/>
            <person name="Su P."/>
            <person name="Kiefer A.F."/>
            <person name="Nichols A."/>
            <person name="Cepeda A.J."/>
            <person name="Yan W."/>
            <person name="Fan B."/>
            <person name="Jiang Y."/>
            <person name="Adhikari A."/>
            <person name="Zheng C.-J."/>
            <person name="Schuster L."/>
            <person name="Cowan T.M."/>
            <person name="Smanski M.J."/>
            <person name="Chevrette M.G."/>
            <person name="De Carvalho L.P.S."/>
            <person name="Shen B."/>
        </authorList>
    </citation>
    <scope>NUCLEOTIDE SEQUENCE [LARGE SCALE GENOMIC DNA]</scope>
    <source>
        <strain evidence="7 8">NPDC058753</strain>
    </source>
</reference>
<proteinExistence type="inferred from homology"/>
<dbReference type="PANTHER" id="PTHR43179:SF12">
    <property type="entry name" value="GALACTOFURANOSYLTRANSFERASE GLFT2"/>
    <property type="match status" value="1"/>
</dbReference>
<dbReference type="Pfam" id="PF00535">
    <property type="entry name" value="Glycos_transf_2"/>
    <property type="match status" value="1"/>
</dbReference>
<name>A0ABW6GNL9_9ACTN</name>
<dbReference type="PANTHER" id="PTHR43179">
    <property type="entry name" value="RHAMNOSYLTRANSFERASE WBBL"/>
    <property type="match status" value="1"/>
</dbReference>
<dbReference type="SUPFAM" id="SSF53448">
    <property type="entry name" value="Nucleotide-diphospho-sugar transferases"/>
    <property type="match status" value="1"/>
</dbReference>
<dbReference type="RefSeq" id="WP_380327561.1">
    <property type="nucleotide sequence ID" value="NZ_JBHYPW010000040.1"/>
</dbReference>